<dbReference type="CDD" id="cd06558">
    <property type="entry name" value="crotonase-like"/>
    <property type="match status" value="1"/>
</dbReference>
<dbReference type="InterPro" id="IPR014748">
    <property type="entry name" value="Enoyl-CoA_hydra_C"/>
</dbReference>
<dbReference type="InterPro" id="IPR001753">
    <property type="entry name" value="Enoyl-CoA_hydra/iso"/>
</dbReference>
<organism evidence="6 7">
    <name type="scientific">Golovinomyces cichoracearum</name>
    <dbReference type="NCBI Taxonomy" id="62708"/>
    <lineage>
        <taxon>Eukaryota</taxon>
        <taxon>Fungi</taxon>
        <taxon>Dikarya</taxon>
        <taxon>Ascomycota</taxon>
        <taxon>Pezizomycotina</taxon>
        <taxon>Leotiomycetes</taxon>
        <taxon>Erysiphales</taxon>
        <taxon>Erysiphaceae</taxon>
        <taxon>Golovinomyces</taxon>
    </lineage>
</organism>
<accession>A0A420ILL7</accession>
<sequence>MYNKSTSLLRHPGHLDDAGEERSWQFFIVTQPHDFVTHVQINRPSKLNSFTTIMWHELEQIFDQLSVDPNVRVVVLSGVGDRAFTTGIDVQAAAQNDILGKSSTPSFTVASQATSVGLKSSSLEDGDHQKDRDAARQAVKLRRHILEFQRCISSVERCEKPVICVMHGFTYGLGIDISACADIRICSADTQFAVKEVEIGLAADIGTLTRLPKIVGNFSWVKDVALSARTFDAHEAFRVGFVSGVRETKALALEEAFRMSVRMAAKSPIAVQGTKELLNHSRDHSVSDSLRYTGIWNSAALQTDDVNKALLSGIKKTNPRFEKL</sequence>
<proteinExistence type="inferred from homology"/>
<dbReference type="GO" id="GO:0005739">
    <property type="term" value="C:mitochondrion"/>
    <property type="evidence" value="ECO:0007669"/>
    <property type="project" value="TreeGrafter"/>
</dbReference>
<dbReference type="InterPro" id="IPR045002">
    <property type="entry name" value="Ech1-like"/>
</dbReference>
<evidence type="ECO:0000256" key="4">
    <source>
        <dbReference type="ARBA" id="ARBA00023098"/>
    </source>
</evidence>
<evidence type="ECO:0000256" key="3">
    <source>
        <dbReference type="ARBA" id="ARBA00022832"/>
    </source>
</evidence>
<dbReference type="PANTHER" id="PTHR43149">
    <property type="entry name" value="ENOYL-COA HYDRATASE"/>
    <property type="match status" value="1"/>
</dbReference>
<dbReference type="GO" id="GO:0006635">
    <property type="term" value="P:fatty acid beta-oxidation"/>
    <property type="evidence" value="ECO:0007669"/>
    <property type="project" value="UniProtKB-UniPathway"/>
</dbReference>
<dbReference type="Gene3D" id="1.10.12.10">
    <property type="entry name" value="Lyase 2-enoyl-coa Hydratase, Chain A, domain 2"/>
    <property type="match status" value="1"/>
</dbReference>
<name>A0A420ILL7_9PEZI</name>
<dbReference type="GO" id="GO:0051750">
    <property type="term" value="F:delta(3,5)-delta(2,4)-dienoyl-CoA isomerase activity"/>
    <property type="evidence" value="ECO:0007669"/>
    <property type="project" value="TreeGrafter"/>
</dbReference>
<keyword evidence="3" id="KW-0276">Fatty acid metabolism</keyword>
<evidence type="ECO:0000313" key="6">
    <source>
        <dbReference type="EMBL" id="RKF75446.1"/>
    </source>
</evidence>
<comment type="pathway">
    <text evidence="1">Lipid metabolism; fatty acid beta-oxidation.</text>
</comment>
<dbReference type="AlphaFoldDB" id="A0A420ILL7"/>
<dbReference type="Proteomes" id="UP000285326">
    <property type="component" value="Unassembled WGS sequence"/>
</dbReference>
<protein>
    <submittedName>
        <fullName evidence="6">Delta-dienoyl-CoA isomerase, mitochondrial</fullName>
    </submittedName>
</protein>
<reference evidence="6 7" key="1">
    <citation type="journal article" date="2018" name="BMC Genomics">
        <title>Comparative genome analyses reveal sequence features reflecting distinct modes of host-adaptation between dicot and monocot powdery mildew.</title>
        <authorList>
            <person name="Wu Y."/>
            <person name="Ma X."/>
            <person name="Pan Z."/>
            <person name="Kale S.D."/>
            <person name="Song Y."/>
            <person name="King H."/>
            <person name="Zhang Q."/>
            <person name="Presley C."/>
            <person name="Deng X."/>
            <person name="Wei C.I."/>
            <person name="Xiao S."/>
        </authorList>
    </citation>
    <scope>NUCLEOTIDE SEQUENCE [LARGE SCALE GENOMIC DNA]</scope>
    <source>
        <strain evidence="6">UMSG1</strain>
    </source>
</reference>
<evidence type="ECO:0000256" key="5">
    <source>
        <dbReference type="ARBA" id="ARBA00023235"/>
    </source>
</evidence>
<dbReference type="InterPro" id="IPR029045">
    <property type="entry name" value="ClpP/crotonase-like_dom_sf"/>
</dbReference>
<evidence type="ECO:0000256" key="2">
    <source>
        <dbReference type="ARBA" id="ARBA00005254"/>
    </source>
</evidence>
<keyword evidence="4" id="KW-0443">Lipid metabolism</keyword>
<dbReference type="PANTHER" id="PTHR43149:SF1">
    <property type="entry name" value="DELTA(3,5)-DELTA(2,4)-DIENOYL-COA ISOMERASE, MITOCHONDRIAL"/>
    <property type="match status" value="1"/>
</dbReference>
<dbReference type="FunFam" id="1.10.12.10:FF:000004">
    <property type="entry name" value="Delta3,5-delta2,4-dienoyl-CoA isomerase"/>
    <property type="match status" value="1"/>
</dbReference>
<comment type="caution">
    <text evidence="6">The sequence shown here is derived from an EMBL/GenBank/DDBJ whole genome shotgun (WGS) entry which is preliminary data.</text>
</comment>
<dbReference type="Pfam" id="PF00378">
    <property type="entry name" value="ECH_1"/>
    <property type="match status" value="2"/>
</dbReference>
<evidence type="ECO:0000256" key="1">
    <source>
        <dbReference type="ARBA" id="ARBA00005005"/>
    </source>
</evidence>
<dbReference type="Gene3D" id="3.90.226.10">
    <property type="entry name" value="2-enoyl-CoA Hydratase, Chain A, domain 1"/>
    <property type="match status" value="1"/>
</dbReference>
<dbReference type="EMBL" id="MCBS01023405">
    <property type="protein sequence ID" value="RKF75446.1"/>
    <property type="molecule type" value="Genomic_DNA"/>
</dbReference>
<dbReference type="SUPFAM" id="SSF52096">
    <property type="entry name" value="ClpP/crotonase"/>
    <property type="match status" value="1"/>
</dbReference>
<comment type="similarity">
    <text evidence="2">Belongs to the enoyl-CoA hydratase/isomerase family.</text>
</comment>
<dbReference type="UniPathway" id="UPA00659"/>
<gene>
    <name evidence="6" type="ORF">GcM1_234113</name>
</gene>
<keyword evidence="5 6" id="KW-0413">Isomerase</keyword>
<evidence type="ECO:0000313" key="7">
    <source>
        <dbReference type="Proteomes" id="UP000285326"/>
    </source>
</evidence>